<gene>
    <name evidence="1" type="ORF">N7493_005340</name>
</gene>
<keyword evidence="2" id="KW-1185">Reference proteome</keyword>
<name>A0AAD6HN04_9EURO</name>
<accession>A0AAD6HN04</accession>
<dbReference type="EMBL" id="JAQJAN010000006">
    <property type="protein sequence ID" value="KAJ5727520.1"/>
    <property type="molecule type" value="Genomic_DNA"/>
</dbReference>
<evidence type="ECO:0000313" key="2">
    <source>
        <dbReference type="Proteomes" id="UP001215712"/>
    </source>
</evidence>
<sequence length="249" mass="28590">MTSTNQTGWMHDNPNADEMDKLEHLDAAVACLMGILREAQIAHYFIGGYAANLLRSSQTPEDIHVVTEKPCDVIMDLLLRYDGYSQKDDRCMIYNNGKGDLAINIYTGDTWQEEGYRMPAADASRIFIRECTKPGRNIPTEVPILQPGALVLLDIIVLGNIAQGFLTREAKARHRKHYRDMYGILHWMRDHRETIIYEWFNETPRHAIVWDVAMMCWYGGARELLADTANITVLAPELTGDKNWWIRFS</sequence>
<comment type="caution">
    <text evidence="1">The sequence shown here is derived from an EMBL/GenBank/DDBJ whole genome shotgun (WGS) entry which is preliminary data.</text>
</comment>
<protein>
    <submittedName>
        <fullName evidence="1">Uncharacterized protein</fullName>
    </submittedName>
</protein>
<evidence type="ECO:0000313" key="1">
    <source>
        <dbReference type="EMBL" id="KAJ5727520.1"/>
    </source>
</evidence>
<reference evidence="1" key="2">
    <citation type="submission" date="2023-01" db="EMBL/GenBank/DDBJ databases">
        <authorList>
            <person name="Petersen C."/>
        </authorList>
    </citation>
    <scope>NUCLEOTIDE SEQUENCE</scope>
    <source>
        <strain evidence="1">IBT 17514</strain>
    </source>
</reference>
<dbReference type="Proteomes" id="UP001215712">
    <property type="component" value="Unassembled WGS sequence"/>
</dbReference>
<proteinExistence type="predicted"/>
<reference evidence="1" key="1">
    <citation type="journal article" date="2023" name="IMA Fungus">
        <title>Comparative genomic study of the Penicillium genus elucidates a diverse pangenome and 15 lateral gene transfer events.</title>
        <authorList>
            <person name="Petersen C."/>
            <person name="Sorensen T."/>
            <person name="Nielsen M.R."/>
            <person name="Sondergaard T.E."/>
            <person name="Sorensen J.L."/>
            <person name="Fitzpatrick D.A."/>
            <person name="Frisvad J.C."/>
            <person name="Nielsen K.L."/>
        </authorList>
    </citation>
    <scope>NUCLEOTIDE SEQUENCE</scope>
    <source>
        <strain evidence="1">IBT 17514</strain>
    </source>
</reference>
<dbReference type="AlphaFoldDB" id="A0AAD6HN04"/>
<organism evidence="1 2">
    <name type="scientific">Penicillium malachiteum</name>
    <dbReference type="NCBI Taxonomy" id="1324776"/>
    <lineage>
        <taxon>Eukaryota</taxon>
        <taxon>Fungi</taxon>
        <taxon>Dikarya</taxon>
        <taxon>Ascomycota</taxon>
        <taxon>Pezizomycotina</taxon>
        <taxon>Eurotiomycetes</taxon>
        <taxon>Eurotiomycetidae</taxon>
        <taxon>Eurotiales</taxon>
        <taxon>Aspergillaceae</taxon>
        <taxon>Penicillium</taxon>
    </lineage>
</organism>